<dbReference type="EMBL" id="BMJV01000005">
    <property type="protein sequence ID" value="GGG77934.1"/>
    <property type="molecule type" value="Genomic_DNA"/>
</dbReference>
<gene>
    <name evidence="1" type="ORF">GCM10011415_28590</name>
</gene>
<protein>
    <recommendedName>
        <fullName evidence="3">DUF1289 domain-containing protein</fullName>
    </recommendedName>
</protein>
<evidence type="ECO:0008006" key="3">
    <source>
        <dbReference type="Google" id="ProtNLM"/>
    </source>
</evidence>
<reference evidence="1" key="1">
    <citation type="journal article" date="2014" name="Int. J. Syst. Evol. Microbiol.">
        <title>Complete genome sequence of Corynebacterium casei LMG S-19264T (=DSM 44701T), isolated from a smear-ripened cheese.</title>
        <authorList>
            <consortium name="US DOE Joint Genome Institute (JGI-PGF)"/>
            <person name="Walter F."/>
            <person name="Albersmeier A."/>
            <person name="Kalinowski J."/>
            <person name="Ruckert C."/>
        </authorList>
    </citation>
    <scope>NUCLEOTIDE SEQUENCE</scope>
    <source>
        <strain evidence="1">CGMCC 1.15762</strain>
    </source>
</reference>
<dbReference type="InterPro" id="IPR010710">
    <property type="entry name" value="DUF1289"/>
</dbReference>
<sequence>MSKKIPSPCIGVCKFRREGHCIGCSMTKVQKKMFKTLKKADHQEAFVHMLVHQQNDMGRYRHWWPAYLKRLNKKAKKGGLSEPLPLRENAPVK</sequence>
<name>A0A8J2ZLF3_9RHOB</name>
<dbReference type="AlphaFoldDB" id="A0A8J2ZLF3"/>
<evidence type="ECO:0000313" key="2">
    <source>
        <dbReference type="Proteomes" id="UP000617145"/>
    </source>
</evidence>
<proteinExistence type="predicted"/>
<comment type="caution">
    <text evidence="1">The sequence shown here is derived from an EMBL/GenBank/DDBJ whole genome shotgun (WGS) entry which is preliminary data.</text>
</comment>
<accession>A0A8J2ZLF3</accession>
<evidence type="ECO:0000313" key="1">
    <source>
        <dbReference type="EMBL" id="GGG77934.1"/>
    </source>
</evidence>
<dbReference type="Proteomes" id="UP000617145">
    <property type="component" value="Unassembled WGS sequence"/>
</dbReference>
<reference evidence="1" key="2">
    <citation type="submission" date="2020-09" db="EMBL/GenBank/DDBJ databases">
        <authorList>
            <person name="Sun Q."/>
            <person name="Zhou Y."/>
        </authorList>
    </citation>
    <scope>NUCLEOTIDE SEQUENCE</scope>
    <source>
        <strain evidence="1">CGMCC 1.15762</strain>
    </source>
</reference>
<dbReference type="Pfam" id="PF06945">
    <property type="entry name" value="DUF1289"/>
    <property type="match status" value="1"/>
</dbReference>
<organism evidence="1 2">
    <name type="scientific">Salipiger pallidus</name>
    <dbReference type="NCBI Taxonomy" id="1775170"/>
    <lineage>
        <taxon>Bacteria</taxon>
        <taxon>Pseudomonadati</taxon>
        <taxon>Pseudomonadota</taxon>
        <taxon>Alphaproteobacteria</taxon>
        <taxon>Rhodobacterales</taxon>
        <taxon>Roseobacteraceae</taxon>
        <taxon>Salipiger</taxon>
    </lineage>
</organism>
<keyword evidence="2" id="KW-1185">Reference proteome</keyword>